<evidence type="ECO:0000259" key="1">
    <source>
        <dbReference type="Pfam" id="PF03713"/>
    </source>
</evidence>
<dbReference type="AlphaFoldDB" id="A0A6G2CBG4"/>
<evidence type="ECO:0000313" key="2">
    <source>
        <dbReference type="EMBL" id="MTL93711.1"/>
    </source>
</evidence>
<accession>A0A6G2CBG4</accession>
<dbReference type="RefSeq" id="WP_129821463.1">
    <property type="nucleotide sequence ID" value="NZ_RCYV01000009.1"/>
</dbReference>
<comment type="caution">
    <text evidence="2">The sequence shown here is derived from an EMBL/GenBank/DDBJ whole genome shotgun (WGS) entry which is preliminary data.</text>
</comment>
<organism evidence="2">
    <name type="scientific">Turicibacter sanguinis</name>
    <dbReference type="NCBI Taxonomy" id="154288"/>
    <lineage>
        <taxon>Bacteria</taxon>
        <taxon>Bacillati</taxon>
        <taxon>Bacillota</taxon>
        <taxon>Erysipelotrichia</taxon>
        <taxon>Erysipelotrichales</taxon>
        <taxon>Turicibacteraceae</taxon>
        <taxon>Turicibacter</taxon>
    </lineage>
</organism>
<dbReference type="InterPro" id="IPR005183">
    <property type="entry name" value="DUF305_CopM-like"/>
</dbReference>
<sequence length="212" mass="25037">MKKRFQWIFVVIMTMFIATVHCHATEVKNLKEIDYLDKYEVIHQNMMEKIKYTEKTGDLNIDFLFYILPYEQFGVEISKSELRYGSNQKIKDVVNIVVKTSKDHIKAIEKLLKSMEKDPVIDETKETAYLEQFNQLYNEMIISLKIDRENVPGTVDKDYLDKMVVYLDYEQKFANLILANTNHEEIIKLAQKIIIDEENNLGKLNTLLEITK</sequence>
<proteinExistence type="predicted"/>
<gene>
    <name evidence="2" type="ORF">GMA64_04150</name>
</gene>
<protein>
    <submittedName>
        <fullName evidence="2">DUF305 domain-containing protein</fullName>
    </submittedName>
</protein>
<name>A0A6G2CBG4_9FIRM</name>
<dbReference type="Pfam" id="PF03713">
    <property type="entry name" value="DUF305"/>
    <property type="match status" value="1"/>
</dbReference>
<dbReference type="EMBL" id="WMQV01000006">
    <property type="protein sequence ID" value="MTL93711.1"/>
    <property type="molecule type" value="Genomic_DNA"/>
</dbReference>
<reference evidence="2" key="1">
    <citation type="journal article" date="2019" name="Nat. Med.">
        <title>A library of human gut bacterial isolates paired with longitudinal multiomics data enables mechanistic microbiome research.</title>
        <authorList>
            <person name="Poyet M."/>
            <person name="Groussin M."/>
            <person name="Gibbons S.M."/>
            <person name="Avila-Pacheco J."/>
            <person name="Jiang X."/>
            <person name="Kearney S.M."/>
            <person name="Perrotta A.R."/>
            <person name="Berdy B."/>
            <person name="Zhao S."/>
            <person name="Lieberman T.D."/>
            <person name="Swanson P.K."/>
            <person name="Smith M."/>
            <person name="Roesemann S."/>
            <person name="Alexander J.E."/>
            <person name="Rich S.A."/>
            <person name="Livny J."/>
            <person name="Vlamakis H."/>
            <person name="Clish C."/>
            <person name="Bullock K."/>
            <person name="Deik A."/>
            <person name="Scott J."/>
            <person name="Pierce K.A."/>
            <person name="Xavier R.J."/>
            <person name="Alm E.J."/>
        </authorList>
    </citation>
    <scope>NUCLEOTIDE SEQUENCE</scope>
    <source>
        <strain evidence="2">BIOML-A179</strain>
    </source>
</reference>
<feature type="domain" description="DUF305" evidence="1">
    <location>
        <begin position="62"/>
        <end position="208"/>
    </location>
</feature>